<evidence type="ECO:0000256" key="9">
    <source>
        <dbReference type="SAM" id="Phobius"/>
    </source>
</evidence>
<dbReference type="RefSeq" id="WP_084715855.1">
    <property type="nucleotide sequence ID" value="NZ_CP034550.1"/>
</dbReference>
<evidence type="ECO:0000256" key="5">
    <source>
        <dbReference type="ARBA" id="ARBA00022554"/>
    </source>
</evidence>
<dbReference type="PANTHER" id="PTHR12147:SF58">
    <property type="entry name" value="VACUOLAR MEMBRANE PROTEASE"/>
    <property type="match status" value="1"/>
</dbReference>
<evidence type="ECO:0000256" key="1">
    <source>
        <dbReference type="ARBA" id="ARBA00003273"/>
    </source>
</evidence>
<sequence length="720" mass="75525">MPQRTWSAVAWLLVIAAVGALAVLAFRPPAPLADAPPAEFAAGRAEEHLRAVARWPHPVGSPDNERVRRYLVDTAGGFGADVSVETDDVVVPWRGVQRIATTHNVVARVPGADPTGRALLLVAHYDSVPTGPGAADDGAAVAAMLETLRALGERPVRNDVVFLFTDGEEAGRLGAEAFVRRHGVGDYGAVLNWEARGSGGPVWMFETGPGDGPLVSAFAAASGRPIANSLAAEVYRLMPNYSDFTVFLAAGARGLNSAFIEGVHDYHSPYDDLARLDRGSLQHHGETMVGLVRGLGNADLRAVDGGRAVYFDLFSRVLVHYPMWLAVVLAAVTVLGLALLIRVGRLRVRRVLRVAGVAAGAVVVAAGLAFGVWRLVAVLRPGLAFLALSEPYERGWFVAGFAVLGLAVLLAAAVVVRRCEPAEVVAGALVVPAVLLAVTAVALPGASFLFQWPLAAGLVAVRRPGLAFLPPLVAAAIHPPLVGTLLVALGMPLVAVGVAFALLVGVLLLPLFRGLPRYCAAVAAVVALALVATGAVRSGAGPDEPRPDALVYRLDTEGGRADWLSGDPGTDAWTARVLGDRPERVTLSDEHPVLDKPLMRADAPVLDLPAPTAGLSGGVVRVTPGARAWRTHVALTGLRDCRFAGHPLDDRLLELYGTAPREVDCTREPGVPVVVEVTDQWPGLPEEAAALVGPRPPDAMPVQSGSRAHDAALVRAVFRF</sequence>
<dbReference type="InterPro" id="IPR045175">
    <property type="entry name" value="M28_fam"/>
</dbReference>
<organism evidence="11 12">
    <name type="scientific">Saccharothrix syringae</name>
    <name type="common">Nocardiopsis syringae</name>
    <dbReference type="NCBI Taxonomy" id="103733"/>
    <lineage>
        <taxon>Bacteria</taxon>
        <taxon>Bacillati</taxon>
        <taxon>Actinomycetota</taxon>
        <taxon>Actinomycetes</taxon>
        <taxon>Pseudonocardiales</taxon>
        <taxon>Pseudonocardiaceae</taxon>
        <taxon>Saccharothrix</taxon>
    </lineage>
</organism>
<evidence type="ECO:0000256" key="3">
    <source>
        <dbReference type="ARBA" id="ARBA00010918"/>
    </source>
</evidence>
<gene>
    <name evidence="11" type="ORF">EKG83_12700</name>
</gene>
<evidence type="ECO:0000256" key="7">
    <source>
        <dbReference type="ARBA" id="ARBA00023180"/>
    </source>
</evidence>
<keyword evidence="6 9" id="KW-1133">Transmembrane helix</keyword>
<keyword evidence="9" id="KW-0812">Transmembrane</keyword>
<dbReference type="GO" id="GO:0008235">
    <property type="term" value="F:metalloexopeptidase activity"/>
    <property type="evidence" value="ECO:0007669"/>
    <property type="project" value="InterPro"/>
</dbReference>
<evidence type="ECO:0000256" key="2">
    <source>
        <dbReference type="ARBA" id="ARBA00004128"/>
    </source>
</evidence>
<dbReference type="Pfam" id="PF04389">
    <property type="entry name" value="Peptidase_M28"/>
    <property type="match status" value="1"/>
</dbReference>
<dbReference type="GO" id="GO:0005774">
    <property type="term" value="C:vacuolar membrane"/>
    <property type="evidence" value="ECO:0007669"/>
    <property type="project" value="UniProtKB-SubCell"/>
</dbReference>
<feature type="transmembrane region" description="Helical" evidence="9">
    <location>
        <begin position="352"/>
        <end position="376"/>
    </location>
</feature>
<keyword evidence="7" id="KW-0325">Glycoprotein</keyword>
<dbReference type="KEGG" id="ssyi:EKG83_12700"/>
<evidence type="ECO:0000259" key="10">
    <source>
        <dbReference type="Pfam" id="PF04389"/>
    </source>
</evidence>
<dbReference type="Gene3D" id="3.40.630.10">
    <property type="entry name" value="Zn peptidases"/>
    <property type="match status" value="1"/>
</dbReference>
<dbReference type="SUPFAM" id="SSF53187">
    <property type="entry name" value="Zn-dependent exopeptidases"/>
    <property type="match status" value="1"/>
</dbReference>
<feature type="transmembrane region" description="Helical" evidence="9">
    <location>
        <begin position="423"/>
        <end position="443"/>
    </location>
</feature>
<evidence type="ECO:0000313" key="12">
    <source>
        <dbReference type="Proteomes" id="UP000325787"/>
    </source>
</evidence>
<evidence type="ECO:0000256" key="6">
    <source>
        <dbReference type="ARBA" id="ARBA00022989"/>
    </source>
</evidence>
<keyword evidence="9" id="KW-0472">Membrane</keyword>
<dbReference type="PANTHER" id="PTHR12147">
    <property type="entry name" value="METALLOPEPTIDASE M28 FAMILY MEMBER"/>
    <property type="match status" value="1"/>
</dbReference>
<dbReference type="OrthoDB" id="9778250at2"/>
<comment type="function">
    <text evidence="1">May be involved in vacuolar sorting and osmoregulation.</text>
</comment>
<dbReference type="GO" id="GO:0006508">
    <property type="term" value="P:proteolysis"/>
    <property type="evidence" value="ECO:0007669"/>
    <property type="project" value="InterPro"/>
</dbReference>
<feature type="domain" description="Peptidase M28" evidence="10">
    <location>
        <begin position="104"/>
        <end position="290"/>
    </location>
</feature>
<feature type="transmembrane region" description="Helical" evidence="9">
    <location>
        <begin position="515"/>
        <end position="536"/>
    </location>
</feature>
<keyword evidence="11" id="KW-0378">Hydrolase</keyword>
<keyword evidence="5" id="KW-0926">Vacuole</keyword>
<proteinExistence type="inferred from homology"/>
<dbReference type="AlphaFoldDB" id="A0A5Q0GWA0"/>
<dbReference type="InterPro" id="IPR007484">
    <property type="entry name" value="Peptidase_M28"/>
</dbReference>
<feature type="transmembrane region" description="Helical" evidence="9">
    <location>
        <begin position="396"/>
        <end position="416"/>
    </location>
</feature>
<reference evidence="12" key="1">
    <citation type="journal article" date="2021" name="Curr. Microbiol.">
        <title>Complete genome of nocamycin-producing strain Saccharothrix syringae NRRL B-16468 reveals the biosynthetic potential for secondary metabolites.</title>
        <authorList>
            <person name="Mo X."/>
            <person name="Yang S."/>
        </authorList>
    </citation>
    <scope>NUCLEOTIDE SEQUENCE [LARGE SCALE GENOMIC DNA]</scope>
    <source>
        <strain evidence="12">ATCC 51364 / DSM 43886 / JCM 6844 / KCTC 9398 / NBRC 14523 / NRRL B-16468 / INA 2240</strain>
    </source>
</reference>
<comment type="similarity">
    <text evidence="3">Belongs to the peptidase M28 family.</text>
</comment>
<accession>A0A5Q0GWA0</accession>
<dbReference type="Proteomes" id="UP000325787">
    <property type="component" value="Chromosome"/>
</dbReference>
<evidence type="ECO:0000256" key="4">
    <source>
        <dbReference type="ARBA" id="ARBA00017435"/>
    </source>
</evidence>
<comment type="subcellular location">
    <subcellularLocation>
        <location evidence="2">Vacuole membrane</location>
        <topology evidence="2">Multi-pass membrane protein</topology>
    </subcellularLocation>
</comment>
<dbReference type="EMBL" id="CP034550">
    <property type="protein sequence ID" value="QFZ18228.1"/>
    <property type="molecule type" value="Genomic_DNA"/>
</dbReference>
<feature type="transmembrane region" description="Helical" evidence="9">
    <location>
        <begin position="481"/>
        <end position="509"/>
    </location>
</feature>
<evidence type="ECO:0000313" key="11">
    <source>
        <dbReference type="EMBL" id="QFZ18228.1"/>
    </source>
</evidence>
<evidence type="ECO:0000256" key="8">
    <source>
        <dbReference type="ARBA" id="ARBA00031512"/>
    </source>
</evidence>
<keyword evidence="12" id="KW-1185">Reference proteome</keyword>
<name>A0A5Q0GWA0_SACSY</name>
<feature type="transmembrane region" description="Helical" evidence="9">
    <location>
        <begin position="321"/>
        <end position="340"/>
    </location>
</feature>
<protein>
    <recommendedName>
        <fullName evidence="4">Vacuolar membrane protease</fullName>
    </recommendedName>
    <alternativeName>
        <fullName evidence="8">FXNA-related family protease 1</fullName>
    </alternativeName>
</protein>